<reference evidence="2 3" key="1">
    <citation type="submission" date="2019-06" db="EMBL/GenBank/DDBJ databases">
        <title>Sequencing the genomes of 1000 actinobacteria strains.</title>
        <authorList>
            <person name="Klenk H.-P."/>
        </authorList>
    </citation>
    <scope>NUCLEOTIDE SEQUENCE [LARGE SCALE GENOMIC DNA]</scope>
    <source>
        <strain evidence="2 3">DSM 18935</strain>
    </source>
</reference>
<comment type="caution">
    <text evidence="2">The sequence shown here is derived from an EMBL/GenBank/DDBJ whole genome shotgun (WGS) entry which is preliminary data.</text>
</comment>
<organism evidence="2 3">
    <name type="scientific">Marihabitans asiaticum</name>
    <dbReference type="NCBI Taxonomy" id="415218"/>
    <lineage>
        <taxon>Bacteria</taxon>
        <taxon>Bacillati</taxon>
        <taxon>Actinomycetota</taxon>
        <taxon>Actinomycetes</taxon>
        <taxon>Micrococcales</taxon>
        <taxon>Intrasporangiaceae</taxon>
        <taxon>Marihabitans</taxon>
    </lineage>
</organism>
<evidence type="ECO:0000256" key="1">
    <source>
        <dbReference type="SAM" id="MobiDB-lite"/>
    </source>
</evidence>
<gene>
    <name evidence="2" type="ORF">FB557_2810</name>
</gene>
<dbReference type="RefSeq" id="WP_144858239.1">
    <property type="nucleotide sequence ID" value="NZ_BAAAYT010000012.1"/>
</dbReference>
<dbReference type="EMBL" id="VIUW01000006">
    <property type="protein sequence ID" value="TWD13043.1"/>
    <property type="molecule type" value="Genomic_DNA"/>
</dbReference>
<evidence type="ECO:0000313" key="3">
    <source>
        <dbReference type="Proteomes" id="UP000315628"/>
    </source>
</evidence>
<proteinExistence type="predicted"/>
<feature type="region of interest" description="Disordered" evidence="1">
    <location>
        <begin position="129"/>
        <end position="190"/>
    </location>
</feature>
<dbReference type="Proteomes" id="UP000315628">
    <property type="component" value="Unassembled WGS sequence"/>
</dbReference>
<sequence>MHYETPAGAYAGVAAWRSREHWLAWVVPVAIAAHPELRAGLVSEDLLRRYLVVRSGYAHRRTGRGATVRPDTLASVLGVTKRQVQNCARVSRAIGLEVVIQRGRMLTWAERMEAWRSGSHQRGLATEVAFTTPSGLGKTPGEIFTPPRRTKSSSKTHLTPPSPDAARGEKKDAAPPRPPRRGAARRRAGTQLGAELVKIVPWLRQEAPRRLGPALARFATAPTPWSPQDVVLALADLAKRRGQIAPLTADRIATRPAVVLAGLLRHLDVEADHPSHTPFVDPATLKPCRRTDCDGHGWVTISDGRGRHVVAKCPDCPPGIRANVVDDGLDEEPPF</sequence>
<dbReference type="AlphaFoldDB" id="A0A560W5Y6"/>
<name>A0A560W5Y6_9MICO</name>
<keyword evidence="3" id="KW-1185">Reference proteome</keyword>
<evidence type="ECO:0000313" key="2">
    <source>
        <dbReference type="EMBL" id="TWD13043.1"/>
    </source>
</evidence>
<protein>
    <submittedName>
        <fullName evidence="2">Uncharacterized protein</fullName>
    </submittedName>
</protein>
<dbReference type="OrthoDB" id="4856473at2"/>
<feature type="compositionally biased region" description="Basic residues" evidence="1">
    <location>
        <begin position="178"/>
        <end position="188"/>
    </location>
</feature>
<accession>A0A560W5Y6</accession>